<organism evidence="1 2">
    <name type="scientific">Cardiobacterium hominis (strain ATCC 15826 / DSM 8339 / NCTC 10426 / 6573)</name>
    <dbReference type="NCBI Taxonomy" id="638300"/>
    <lineage>
        <taxon>Bacteria</taxon>
        <taxon>Pseudomonadati</taxon>
        <taxon>Pseudomonadota</taxon>
        <taxon>Gammaproteobacteria</taxon>
        <taxon>Cardiobacteriales</taxon>
        <taxon>Cardiobacteriaceae</taxon>
        <taxon>Cardiobacterium</taxon>
    </lineage>
</organism>
<keyword evidence="2" id="KW-1185">Reference proteome</keyword>
<dbReference type="HOGENOM" id="CLU_3041594_0_0_6"/>
<reference evidence="1 2" key="1">
    <citation type="submission" date="2009-08" db="EMBL/GenBank/DDBJ databases">
        <authorList>
            <person name="Qin X."/>
            <person name="Bachman B."/>
            <person name="Battles P."/>
            <person name="Bell A."/>
            <person name="Bess C."/>
            <person name="Bickham C."/>
            <person name="Chaboub L."/>
            <person name="Chen D."/>
            <person name="Coyle M."/>
            <person name="Deiros D.R."/>
            <person name="Dinh H."/>
            <person name="Forbes L."/>
            <person name="Fowler G."/>
            <person name="Francisco L."/>
            <person name="Fu Q."/>
            <person name="Gubbala S."/>
            <person name="Hale W."/>
            <person name="Han Y."/>
            <person name="Hemphill L."/>
            <person name="Highlander S.K."/>
            <person name="Hirani K."/>
            <person name="Hogues M."/>
            <person name="Jackson L."/>
            <person name="Jakkamsetti A."/>
            <person name="Javaid M."/>
            <person name="Jiang H."/>
            <person name="Korchina V."/>
            <person name="Kovar C."/>
            <person name="Lara F."/>
            <person name="Lee S."/>
            <person name="Mata R."/>
            <person name="Mathew T."/>
            <person name="Moen C."/>
            <person name="Morales K."/>
            <person name="Munidasa M."/>
            <person name="Nazareth L."/>
            <person name="Ngo R."/>
            <person name="Nguyen L."/>
            <person name="Okwuonu G."/>
            <person name="Ongeri F."/>
            <person name="Patil S."/>
            <person name="Petrosino J."/>
            <person name="Pham C."/>
            <person name="Pham P."/>
            <person name="Pu L.-L."/>
            <person name="Puazo M."/>
            <person name="Raj R."/>
            <person name="Reid J."/>
            <person name="Rouhana J."/>
            <person name="Saada N."/>
            <person name="Shang Y."/>
            <person name="Simmons D."/>
            <person name="Thornton R."/>
            <person name="Warren J."/>
            <person name="Weissenberger G."/>
            <person name="Zhang J."/>
            <person name="Zhang L."/>
            <person name="Zhou C."/>
            <person name="Zhu D."/>
            <person name="Muzny D."/>
            <person name="Worley K."/>
            <person name="Gibbs R."/>
        </authorList>
    </citation>
    <scope>NUCLEOTIDE SEQUENCE [LARGE SCALE GENOMIC DNA]</scope>
    <source>
        <strain evidence="2">ATCC 15826 / DSM 8339 / NCTC 10426 / 6573</strain>
    </source>
</reference>
<accession>C8NCX7</accession>
<protein>
    <submittedName>
        <fullName evidence="1">Uncharacterized protein</fullName>
    </submittedName>
</protein>
<dbReference type="AlphaFoldDB" id="C8NCX7"/>
<sequence length="54" mass="6402">MNIKPQEKPQNSPWIPQLRIAEIHRLHGKAFMRLPCSERRRKSAKTFSDFHFAA</sequence>
<gene>
    <name evidence="1" type="ORF">HMPREF0198_2355</name>
</gene>
<dbReference type="Proteomes" id="UP000004870">
    <property type="component" value="Unassembled WGS sequence"/>
</dbReference>
<proteinExistence type="predicted"/>
<name>C8NCX7_CARH6</name>
<comment type="caution">
    <text evidence="1">The sequence shown here is derived from an EMBL/GenBank/DDBJ whole genome shotgun (WGS) entry which is preliminary data.</text>
</comment>
<evidence type="ECO:0000313" key="1">
    <source>
        <dbReference type="EMBL" id="EEV87544.1"/>
    </source>
</evidence>
<evidence type="ECO:0000313" key="2">
    <source>
        <dbReference type="Proteomes" id="UP000004870"/>
    </source>
</evidence>
<dbReference type="EMBL" id="ACKY01000128">
    <property type="protein sequence ID" value="EEV87544.1"/>
    <property type="molecule type" value="Genomic_DNA"/>
</dbReference>